<accession>A0A5J4SUX2</accession>
<evidence type="ECO:0000256" key="3">
    <source>
        <dbReference type="ARBA" id="ARBA00022490"/>
    </source>
</evidence>
<evidence type="ECO:0000256" key="5">
    <source>
        <dbReference type="ARBA" id="ARBA00023080"/>
    </source>
</evidence>
<protein>
    <submittedName>
        <fullName evidence="6">Septum formation protein Maf</fullName>
    </submittedName>
</protein>
<dbReference type="AlphaFoldDB" id="A0A5J4SUX2"/>
<dbReference type="EMBL" id="SNRY01000035">
    <property type="protein sequence ID" value="KAA6350006.1"/>
    <property type="molecule type" value="Genomic_DNA"/>
</dbReference>
<sequence>MPSVGKYKIILASNSPRRQELLTGLGIEYTLKIMPDIDESYPQTLKGEEIPLYIARKKADAYKTIIQPDELVITADTIVWLEGEMLGKPNNESEAIQMLGKLSGKTHHVITGVYLTTAGWQRCFSSVTEVTFAMLTQEEIDYYVKNYRPFDKAGSYRVQEWIGFVGVKSISGSYYNVMGLPVQRLYKELKAIYQNIP</sequence>
<evidence type="ECO:0000256" key="1">
    <source>
        <dbReference type="ARBA" id="ARBA00001968"/>
    </source>
</evidence>
<keyword evidence="3" id="KW-0963">Cytoplasm</keyword>
<dbReference type="PANTHER" id="PTHR43213:SF5">
    <property type="entry name" value="BIFUNCTIONAL DTTP_UTP PYROPHOSPHATASE_METHYLTRANSFERASE PROTEIN-RELATED"/>
    <property type="match status" value="1"/>
</dbReference>
<dbReference type="InterPro" id="IPR003697">
    <property type="entry name" value="Maf-like"/>
</dbReference>
<dbReference type="GO" id="GO:0047429">
    <property type="term" value="F:nucleoside triphosphate diphosphatase activity"/>
    <property type="evidence" value="ECO:0007669"/>
    <property type="project" value="InterPro"/>
</dbReference>
<comment type="subcellular location">
    <subcellularLocation>
        <location evidence="2">Cytoplasm</location>
    </subcellularLocation>
</comment>
<dbReference type="Pfam" id="PF02545">
    <property type="entry name" value="Maf"/>
    <property type="match status" value="1"/>
</dbReference>
<dbReference type="SUPFAM" id="SSF52972">
    <property type="entry name" value="ITPase-like"/>
    <property type="match status" value="1"/>
</dbReference>
<dbReference type="Gene3D" id="3.90.950.10">
    <property type="match status" value="1"/>
</dbReference>
<keyword evidence="5" id="KW-0546">Nucleotide metabolism</keyword>
<gene>
    <name evidence="6" type="ORF">EZS27_002584</name>
    <name evidence="7" type="ORF">EZS27_002598</name>
</gene>
<dbReference type="PANTHER" id="PTHR43213">
    <property type="entry name" value="BIFUNCTIONAL DTTP/UTP PYROPHOSPHATASE/METHYLTRANSFERASE PROTEIN-RELATED"/>
    <property type="match status" value="1"/>
</dbReference>
<evidence type="ECO:0000256" key="4">
    <source>
        <dbReference type="ARBA" id="ARBA00022801"/>
    </source>
</evidence>
<comment type="cofactor">
    <cofactor evidence="1">
        <name>a divalent metal cation</name>
        <dbReference type="ChEBI" id="CHEBI:60240"/>
    </cofactor>
</comment>
<evidence type="ECO:0000313" key="7">
    <source>
        <dbReference type="EMBL" id="KAA6350020.1"/>
    </source>
</evidence>
<dbReference type="InterPro" id="IPR029001">
    <property type="entry name" value="ITPase-like_fam"/>
</dbReference>
<dbReference type="GO" id="GO:0009117">
    <property type="term" value="P:nucleotide metabolic process"/>
    <property type="evidence" value="ECO:0007669"/>
    <property type="project" value="UniProtKB-KW"/>
</dbReference>
<comment type="caution">
    <text evidence="6">The sequence shown here is derived from an EMBL/GenBank/DDBJ whole genome shotgun (WGS) entry which is preliminary data.</text>
</comment>
<dbReference type="EMBL" id="SNRY01000035">
    <property type="protein sequence ID" value="KAA6350020.1"/>
    <property type="molecule type" value="Genomic_DNA"/>
</dbReference>
<name>A0A5J4SUX2_9ZZZZ</name>
<reference evidence="6" key="1">
    <citation type="submission" date="2019-03" db="EMBL/GenBank/DDBJ databases">
        <title>Single cell metagenomics reveals metabolic interactions within the superorganism composed of flagellate Streblomastix strix and complex community of Bacteroidetes bacteria on its surface.</title>
        <authorList>
            <person name="Treitli S.C."/>
            <person name="Kolisko M."/>
            <person name="Husnik F."/>
            <person name="Keeling P."/>
            <person name="Hampl V."/>
        </authorList>
    </citation>
    <scope>NUCLEOTIDE SEQUENCE</scope>
    <source>
        <strain evidence="6">STM</strain>
    </source>
</reference>
<dbReference type="CDD" id="cd00555">
    <property type="entry name" value="Maf"/>
    <property type="match status" value="1"/>
</dbReference>
<evidence type="ECO:0000313" key="6">
    <source>
        <dbReference type="EMBL" id="KAA6350006.1"/>
    </source>
</evidence>
<keyword evidence="4" id="KW-0378">Hydrolase</keyword>
<evidence type="ECO:0000256" key="2">
    <source>
        <dbReference type="ARBA" id="ARBA00004496"/>
    </source>
</evidence>
<proteinExistence type="inferred from homology"/>
<dbReference type="NCBIfam" id="TIGR00172">
    <property type="entry name" value="maf"/>
    <property type="match status" value="1"/>
</dbReference>
<dbReference type="PIRSF" id="PIRSF006305">
    <property type="entry name" value="Maf"/>
    <property type="match status" value="1"/>
</dbReference>
<dbReference type="FunFam" id="3.90.950.10:FF:000005">
    <property type="entry name" value="7-methyl-GTP pyrophosphatase"/>
    <property type="match status" value="1"/>
</dbReference>
<dbReference type="GO" id="GO:0005737">
    <property type="term" value="C:cytoplasm"/>
    <property type="evidence" value="ECO:0007669"/>
    <property type="project" value="UniProtKB-SubCell"/>
</dbReference>
<dbReference type="HAMAP" id="MF_00528">
    <property type="entry name" value="Maf"/>
    <property type="match status" value="1"/>
</dbReference>
<organism evidence="6">
    <name type="scientific">termite gut metagenome</name>
    <dbReference type="NCBI Taxonomy" id="433724"/>
    <lineage>
        <taxon>unclassified sequences</taxon>
        <taxon>metagenomes</taxon>
        <taxon>organismal metagenomes</taxon>
    </lineage>
</organism>